<dbReference type="CDD" id="cd11304">
    <property type="entry name" value="Cadherin_repeat"/>
    <property type="match status" value="1"/>
</dbReference>
<evidence type="ECO:0000256" key="6">
    <source>
        <dbReference type="ARBA" id="ARBA00022989"/>
    </source>
</evidence>
<dbReference type="GO" id="GO:0098609">
    <property type="term" value="P:cell-cell adhesion"/>
    <property type="evidence" value="ECO:0007669"/>
    <property type="project" value="TreeGrafter"/>
</dbReference>
<keyword evidence="3" id="KW-0677">Repeat</keyword>
<feature type="non-terminal residue" evidence="8">
    <location>
        <position position="99"/>
    </location>
</feature>
<evidence type="ECO:0000256" key="5">
    <source>
        <dbReference type="ARBA" id="ARBA00022889"/>
    </source>
</evidence>
<keyword evidence="9" id="KW-1185">Reference proteome</keyword>
<evidence type="ECO:0000313" key="8">
    <source>
        <dbReference type="EMBL" id="VDK29186.1"/>
    </source>
</evidence>
<evidence type="ECO:0000256" key="7">
    <source>
        <dbReference type="ARBA" id="ARBA00023136"/>
    </source>
</evidence>
<keyword evidence="5" id="KW-0130">Cell adhesion</keyword>
<accession>A0A3P6NR69</accession>
<comment type="subcellular location">
    <subcellularLocation>
        <location evidence="1">Membrane</location>
    </subcellularLocation>
</comment>
<reference evidence="8 9" key="1">
    <citation type="submission" date="2018-11" db="EMBL/GenBank/DDBJ databases">
        <authorList>
            <consortium name="Pathogen Informatics"/>
        </authorList>
    </citation>
    <scope>NUCLEOTIDE SEQUENCE [LARGE SCALE GENOMIC DNA]</scope>
</reference>
<keyword evidence="2" id="KW-0812">Transmembrane</keyword>
<dbReference type="Gene3D" id="2.60.40.60">
    <property type="entry name" value="Cadherins"/>
    <property type="match status" value="1"/>
</dbReference>
<evidence type="ECO:0000256" key="4">
    <source>
        <dbReference type="ARBA" id="ARBA00022837"/>
    </source>
</evidence>
<evidence type="ECO:0000256" key="2">
    <source>
        <dbReference type="ARBA" id="ARBA00022692"/>
    </source>
</evidence>
<keyword evidence="4" id="KW-0106">Calcium</keyword>
<keyword evidence="7" id="KW-0472">Membrane</keyword>
<dbReference type="OrthoDB" id="6252479at2759"/>
<keyword evidence="6" id="KW-1133">Transmembrane helix</keyword>
<proteinExistence type="predicted"/>
<evidence type="ECO:0000256" key="3">
    <source>
        <dbReference type="ARBA" id="ARBA00022737"/>
    </source>
</evidence>
<dbReference type="GO" id="GO:0016020">
    <property type="term" value="C:membrane"/>
    <property type="evidence" value="ECO:0007669"/>
    <property type="project" value="UniProtKB-SubCell"/>
</dbReference>
<evidence type="ECO:0000256" key="1">
    <source>
        <dbReference type="ARBA" id="ARBA00004370"/>
    </source>
</evidence>
<dbReference type="InterPro" id="IPR015919">
    <property type="entry name" value="Cadherin-like_sf"/>
</dbReference>
<evidence type="ECO:0000313" key="9">
    <source>
        <dbReference type="Proteomes" id="UP000267096"/>
    </source>
</evidence>
<dbReference type="SUPFAM" id="SSF49313">
    <property type="entry name" value="Cadherin-like"/>
    <property type="match status" value="1"/>
</dbReference>
<evidence type="ECO:0008006" key="10">
    <source>
        <dbReference type="Google" id="ProtNLM"/>
    </source>
</evidence>
<dbReference type="Proteomes" id="UP000267096">
    <property type="component" value="Unassembled WGS sequence"/>
</dbReference>
<sequence length="99" mass="10878">MVVTDAGGRRAFSTLILNILDENDCAPKFISSVYETSVLADTEDGQALFMVFAVDEDVGDQVEYTVVPDGDTRSSYIRVHPRQGIVSLRKSVRNIGLII</sequence>
<organism evidence="8 9">
    <name type="scientific">Anisakis simplex</name>
    <name type="common">Herring worm</name>
    <dbReference type="NCBI Taxonomy" id="6269"/>
    <lineage>
        <taxon>Eukaryota</taxon>
        <taxon>Metazoa</taxon>
        <taxon>Ecdysozoa</taxon>
        <taxon>Nematoda</taxon>
        <taxon>Chromadorea</taxon>
        <taxon>Rhabditida</taxon>
        <taxon>Spirurina</taxon>
        <taxon>Ascaridomorpha</taxon>
        <taxon>Ascaridoidea</taxon>
        <taxon>Anisakidae</taxon>
        <taxon>Anisakis</taxon>
        <taxon>Anisakis simplex complex</taxon>
    </lineage>
</organism>
<protein>
    <recommendedName>
        <fullName evidence="10">Cadherin domain-containing protein</fullName>
    </recommendedName>
</protein>
<dbReference type="PANTHER" id="PTHR24025:SF31">
    <property type="entry name" value="NEURAL-CADHERIN"/>
    <property type="match status" value="1"/>
</dbReference>
<dbReference type="AlphaFoldDB" id="A0A3P6NR69"/>
<gene>
    <name evidence="8" type="ORF">ASIM_LOCUS7438</name>
</gene>
<dbReference type="GO" id="GO:0005509">
    <property type="term" value="F:calcium ion binding"/>
    <property type="evidence" value="ECO:0007669"/>
    <property type="project" value="InterPro"/>
</dbReference>
<dbReference type="EMBL" id="UYRR01017987">
    <property type="protein sequence ID" value="VDK29186.1"/>
    <property type="molecule type" value="Genomic_DNA"/>
</dbReference>
<dbReference type="GO" id="GO:0005911">
    <property type="term" value="C:cell-cell junction"/>
    <property type="evidence" value="ECO:0007669"/>
    <property type="project" value="TreeGrafter"/>
</dbReference>
<name>A0A3P6NR69_ANISI</name>
<dbReference type="InterPro" id="IPR050971">
    <property type="entry name" value="Cadherin-domain_protein"/>
</dbReference>
<dbReference type="PANTHER" id="PTHR24025">
    <property type="entry name" value="DESMOGLEIN FAMILY MEMBER"/>
    <property type="match status" value="1"/>
</dbReference>